<dbReference type="Proteomes" id="UP000410492">
    <property type="component" value="Unassembled WGS sequence"/>
</dbReference>
<feature type="compositionally biased region" description="Acidic residues" evidence="1">
    <location>
        <begin position="212"/>
        <end position="228"/>
    </location>
</feature>
<sequence length="350" mass="39485">MATNKNLKNLSELVSLTADNPRDDVILKRIKDEAIKHLPDGWESWKVCPLSKEDILGEDPDHQVLNRIRFAIPTVGMAQAFHPTSTYISERSLKEMKLKMLDWAFCVGLIVGPSAIANRIRGSTSQNELILAAIRDLKPMMLSRKEANKILGTEVSESESNSTRSRKGSKARETGRNSTNQEDRLDRVENMVSAILEKLSARENVEVPMETNTDEDESEVPWENDLDEERSWAPPSLLAEMEEEDAEIDFRPLTKEQEPPVPAAKPNILQQGRECQRLGTTSFNNIRYADVHKKLHASPVFSSLKINPQLPPKLYLNPLQDQLAKADSCLGTILYGMLLQREAFLTRSAR</sequence>
<evidence type="ECO:0000313" key="3">
    <source>
        <dbReference type="Proteomes" id="UP000410492"/>
    </source>
</evidence>
<evidence type="ECO:0000256" key="1">
    <source>
        <dbReference type="SAM" id="MobiDB-lite"/>
    </source>
</evidence>
<dbReference type="AlphaFoldDB" id="A0A653CC02"/>
<protein>
    <submittedName>
        <fullName evidence="2">Uncharacterized protein</fullName>
    </submittedName>
</protein>
<proteinExistence type="predicted"/>
<feature type="region of interest" description="Disordered" evidence="1">
    <location>
        <begin position="153"/>
        <end position="186"/>
    </location>
</feature>
<feature type="region of interest" description="Disordered" evidence="1">
    <location>
        <begin position="207"/>
        <end position="229"/>
    </location>
</feature>
<gene>
    <name evidence="2" type="ORF">CALMAC_LOCUS7877</name>
</gene>
<dbReference type="OrthoDB" id="6778549at2759"/>
<name>A0A653CC02_CALMS</name>
<feature type="compositionally biased region" description="Basic and acidic residues" evidence="1">
    <location>
        <begin position="170"/>
        <end position="186"/>
    </location>
</feature>
<keyword evidence="3" id="KW-1185">Reference proteome</keyword>
<organism evidence="2 3">
    <name type="scientific">Callosobruchus maculatus</name>
    <name type="common">Southern cowpea weevil</name>
    <name type="synonym">Pulse bruchid</name>
    <dbReference type="NCBI Taxonomy" id="64391"/>
    <lineage>
        <taxon>Eukaryota</taxon>
        <taxon>Metazoa</taxon>
        <taxon>Ecdysozoa</taxon>
        <taxon>Arthropoda</taxon>
        <taxon>Hexapoda</taxon>
        <taxon>Insecta</taxon>
        <taxon>Pterygota</taxon>
        <taxon>Neoptera</taxon>
        <taxon>Endopterygota</taxon>
        <taxon>Coleoptera</taxon>
        <taxon>Polyphaga</taxon>
        <taxon>Cucujiformia</taxon>
        <taxon>Chrysomeloidea</taxon>
        <taxon>Chrysomelidae</taxon>
        <taxon>Bruchinae</taxon>
        <taxon>Bruchini</taxon>
        <taxon>Callosobruchus</taxon>
    </lineage>
</organism>
<reference evidence="2 3" key="1">
    <citation type="submission" date="2019-01" db="EMBL/GenBank/DDBJ databases">
        <authorList>
            <person name="Sayadi A."/>
        </authorList>
    </citation>
    <scope>NUCLEOTIDE SEQUENCE [LARGE SCALE GENOMIC DNA]</scope>
</reference>
<accession>A0A653CC02</accession>
<dbReference type="EMBL" id="CAACVG010007435">
    <property type="protein sequence ID" value="VEN45418.1"/>
    <property type="molecule type" value="Genomic_DNA"/>
</dbReference>
<evidence type="ECO:0000313" key="2">
    <source>
        <dbReference type="EMBL" id="VEN45418.1"/>
    </source>
</evidence>